<proteinExistence type="predicted"/>
<evidence type="ECO:0000256" key="9">
    <source>
        <dbReference type="SAM" id="MobiDB-lite"/>
    </source>
</evidence>
<evidence type="ECO:0000259" key="10">
    <source>
        <dbReference type="PROSITE" id="PS51805"/>
    </source>
</evidence>
<dbReference type="InterPro" id="IPR051188">
    <property type="entry name" value="PHD-type_Zinc_Finger"/>
</dbReference>
<accession>A0A553PD79</accession>
<dbReference type="Gene3D" id="3.30.40.10">
    <property type="entry name" value="Zinc/RING finger domain, C3HC4 (zinc finger)"/>
    <property type="match status" value="2"/>
</dbReference>
<comment type="subcellular location">
    <subcellularLocation>
        <location evidence="1">Nucleus</location>
    </subcellularLocation>
</comment>
<dbReference type="InterPro" id="IPR042013">
    <property type="entry name" value="PHF7/G2E3_ePHD"/>
</dbReference>
<keyword evidence="8" id="KW-0539">Nucleus</keyword>
<dbReference type="OMA" id="CHAYAST"/>
<dbReference type="InterPro" id="IPR059102">
    <property type="entry name" value="PHD_PHF7/G2E3-like"/>
</dbReference>
<keyword evidence="12" id="KW-1185">Reference proteome</keyword>
<feature type="compositionally biased region" description="Polar residues" evidence="9">
    <location>
        <begin position="377"/>
        <end position="388"/>
    </location>
</feature>
<evidence type="ECO:0000256" key="8">
    <source>
        <dbReference type="ARBA" id="ARBA00023242"/>
    </source>
</evidence>
<dbReference type="Pfam" id="PF13771">
    <property type="entry name" value="zf-HC5HC2H"/>
    <property type="match status" value="1"/>
</dbReference>
<keyword evidence="3" id="KW-0808">Transferase</keyword>
<gene>
    <name evidence="11" type="ORF">TCAL_09739</name>
</gene>
<dbReference type="InterPro" id="IPR011011">
    <property type="entry name" value="Znf_FYVE_PHD"/>
</dbReference>
<keyword evidence="5" id="KW-0863">Zinc-finger</keyword>
<dbReference type="PANTHER" id="PTHR12420">
    <property type="entry name" value="PHD FINGER PROTEIN"/>
    <property type="match status" value="1"/>
</dbReference>
<dbReference type="OrthoDB" id="512616at2759"/>
<dbReference type="EMBL" id="VCGU01000005">
    <property type="protein sequence ID" value="TRY75628.1"/>
    <property type="molecule type" value="Genomic_DNA"/>
</dbReference>
<feature type="region of interest" description="Disordered" evidence="9">
    <location>
        <begin position="377"/>
        <end position="432"/>
    </location>
</feature>
<dbReference type="AlphaFoldDB" id="A0A553PD79"/>
<dbReference type="STRING" id="6832.A0A553PD79"/>
<sequence>MSSSSEEPCGASARPRPSGARRAGWKRSHTAPLTTWTHLSPVKRVKADESGAEGAPCQLCHAYASTFDPLLQCDDLRAHHFCLLFSSGLGQRGSEDEGLRGFLPVDVRRELRRGSRLKCVYCKQKGATVGCARSTCKKSYHLPCGMRNKSVQQYFDQFKSFCSAHRPVQKVAPTAVRPAQVARPECGLCARALDKLRPTFYVLRAPCCGGWLHRDCLQSAILAEAGTQCPLCFDNTVFAREIRIYGLYFPVEGLKPRPTWPTGAPPPPIKVCGAKFCICPRGRQLGEGPPDHDWYLTRCAACQSRGIHAACGGLTAYQDPLWLCYACRMVVRETPENRGLRFKWGTARQMRHGHEFRTAQELKADLKRTIYRLSQTLESPDNEVSTHGPSCPPPVHRSQPPPVPPPGPSTASAAPLPPPTTPTAPTYRIDPKEHYNLTLEDLIVRGLNREYNPTFKKPPSISSGPQSPTKESSPGDSDYESSQESHSSGGQANPRPQGLSSQSPSVPGSASNLDAKIHAKIKDYFKKDHDHA</sequence>
<feature type="domain" description="PHD-type" evidence="10">
    <location>
        <begin position="54"/>
        <end position="166"/>
    </location>
</feature>
<dbReference type="InterPro" id="IPR034732">
    <property type="entry name" value="EPHD"/>
</dbReference>
<dbReference type="GO" id="GO:0008270">
    <property type="term" value="F:zinc ion binding"/>
    <property type="evidence" value="ECO:0007669"/>
    <property type="project" value="UniProtKB-KW"/>
</dbReference>
<organism evidence="11 12">
    <name type="scientific">Tigriopus californicus</name>
    <name type="common">Marine copepod</name>
    <dbReference type="NCBI Taxonomy" id="6832"/>
    <lineage>
        <taxon>Eukaryota</taxon>
        <taxon>Metazoa</taxon>
        <taxon>Ecdysozoa</taxon>
        <taxon>Arthropoda</taxon>
        <taxon>Crustacea</taxon>
        <taxon>Multicrustacea</taxon>
        <taxon>Hexanauplia</taxon>
        <taxon>Copepoda</taxon>
        <taxon>Harpacticoida</taxon>
        <taxon>Harpacticidae</taxon>
        <taxon>Tigriopus</taxon>
    </lineage>
</organism>
<evidence type="ECO:0000256" key="6">
    <source>
        <dbReference type="ARBA" id="ARBA00022786"/>
    </source>
</evidence>
<keyword evidence="7" id="KW-0862">Zinc</keyword>
<name>A0A553PD79_TIGCA</name>
<evidence type="ECO:0000313" key="11">
    <source>
        <dbReference type="EMBL" id="TRY75628.1"/>
    </source>
</evidence>
<evidence type="ECO:0000313" key="12">
    <source>
        <dbReference type="Proteomes" id="UP000318571"/>
    </source>
</evidence>
<dbReference type="InterPro" id="IPR001965">
    <property type="entry name" value="Znf_PHD"/>
</dbReference>
<dbReference type="CDD" id="cd15669">
    <property type="entry name" value="ePHD_PHF7_G2E3_like"/>
    <property type="match status" value="1"/>
</dbReference>
<feature type="region of interest" description="Disordered" evidence="9">
    <location>
        <begin position="451"/>
        <end position="514"/>
    </location>
</feature>
<dbReference type="SUPFAM" id="SSF57903">
    <property type="entry name" value="FYVE/PHD zinc finger"/>
    <property type="match status" value="1"/>
</dbReference>
<dbReference type="Pfam" id="PF26054">
    <property type="entry name" value="PHD_G2E3"/>
    <property type="match status" value="1"/>
</dbReference>
<feature type="compositionally biased region" description="Pro residues" evidence="9">
    <location>
        <begin position="390"/>
        <end position="408"/>
    </location>
</feature>
<keyword evidence="4" id="KW-0479">Metal-binding</keyword>
<dbReference type="PANTHER" id="PTHR12420:SF42">
    <property type="entry name" value="G2_M PHASE-SPECIFIC E3 UBIQUITIN-PROTEIN LIGASE"/>
    <property type="match status" value="1"/>
</dbReference>
<evidence type="ECO:0000256" key="1">
    <source>
        <dbReference type="ARBA" id="ARBA00004123"/>
    </source>
</evidence>
<reference evidence="11 12" key="1">
    <citation type="journal article" date="2018" name="Nat. Ecol. Evol.">
        <title>Genomic signatures of mitonuclear coevolution across populations of Tigriopus californicus.</title>
        <authorList>
            <person name="Barreto F.S."/>
            <person name="Watson E.T."/>
            <person name="Lima T.G."/>
            <person name="Willett C.S."/>
            <person name="Edmands S."/>
            <person name="Li W."/>
            <person name="Burton R.S."/>
        </authorList>
    </citation>
    <scope>NUCLEOTIDE SEQUENCE [LARGE SCALE GENOMIC DNA]</scope>
    <source>
        <strain evidence="11 12">San Diego</strain>
    </source>
</reference>
<keyword evidence="6" id="KW-0833">Ubl conjugation pathway</keyword>
<dbReference type="Proteomes" id="UP000318571">
    <property type="component" value="Chromosome 2"/>
</dbReference>
<feature type="compositionally biased region" description="Low complexity" evidence="9">
    <location>
        <begin position="10"/>
        <end position="22"/>
    </location>
</feature>
<evidence type="ECO:0000256" key="2">
    <source>
        <dbReference type="ARBA" id="ARBA00004906"/>
    </source>
</evidence>
<dbReference type="SMART" id="SM00249">
    <property type="entry name" value="PHD"/>
    <property type="match status" value="3"/>
</dbReference>
<feature type="compositionally biased region" description="Low complexity" evidence="9">
    <location>
        <begin position="480"/>
        <end position="511"/>
    </location>
</feature>
<dbReference type="GO" id="GO:0005634">
    <property type="term" value="C:nucleus"/>
    <property type="evidence" value="ECO:0007669"/>
    <property type="project" value="TreeGrafter"/>
</dbReference>
<comment type="caution">
    <text evidence="11">The sequence shown here is derived from an EMBL/GenBank/DDBJ whole genome shotgun (WGS) entry which is preliminary data.</text>
</comment>
<feature type="compositionally biased region" description="Polar residues" evidence="9">
    <location>
        <begin position="460"/>
        <end position="475"/>
    </location>
</feature>
<evidence type="ECO:0000256" key="7">
    <source>
        <dbReference type="ARBA" id="ARBA00022833"/>
    </source>
</evidence>
<dbReference type="PROSITE" id="PS51805">
    <property type="entry name" value="EPHD"/>
    <property type="match status" value="1"/>
</dbReference>
<comment type="pathway">
    <text evidence="2">Protein modification; protein ubiquitination.</text>
</comment>
<evidence type="ECO:0000256" key="5">
    <source>
        <dbReference type="ARBA" id="ARBA00022771"/>
    </source>
</evidence>
<protein>
    <recommendedName>
        <fullName evidence="10">PHD-type domain-containing protein</fullName>
    </recommendedName>
</protein>
<feature type="region of interest" description="Disordered" evidence="9">
    <location>
        <begin position="1"/>
        <end position="27"/>
    </location>
</feature>
<evidence type="ECO:0000256" key="3">
    <source>
        <dbReference type="ARBA" id="ARBA00022679"/>
    </source>
</evidence>
<dbReference type="InterPro" id="IPR013083">
    <property type="entry name" value="Znf_RING/FYVE/PHD"/>
</dbReference>
<evidence type="ECO:0000256" key="4">
    <source>
        <dbReference type="ARBA" id="ARBA00022723"/>
    </source>
</evidence>